<dbReference type="SUPFAM" id="SSF48371">
    <property type="entry name" value="ARM repeat"/>
    <property type="match status" value="1"/>
</dbReference>
<dbReference type="OrthoDB" id="2192888at2759"/>
<dbReference type="eggNOG" id="KOG1248">
    <property type="taxonomic scope" value="Eukaryota"/>
</dbReference>
<evidence type="ECO:0000256" key="3">
    <source>
        <dbReference type="SAM" id="MobiDB-lite"/>
    </source>
</evidence>
<dbReference type="OMA" id="YLTHSEP"/>
<keyword evidence="7" id="KW-1185">Reference proteome</keyword>
<dbReference type="GeneID" id="9686073"/>
<dbReference type="KEGG" id="mpp:MICPUCDRAFT_40902"/>
<evidence type="ECO:0000256" key="2">
    <source>
        <dbReference type="ARBA" id="ARBA00023242"/>
    </source>
</evidence>
<name>C1MX60_MICPC</name>
<accession>C1MX60</accession>
<dbReference type="STRING" id="564608.C1MX60"/>
<evidence type="ECO:0000313" key="6">
    <source>
        <dbReference type="EMBL" id="EEH55405.1"/>
    </source>
</evidence>
<dbReference type="PANTHER" id="PTHR48287:SF1">
    <property type="entry name" value="ARM REPEAT SUPERFAMILY PROTEIN"/>
    <property type="match status" value="1"/>
</dbReference>
<dbReference type="EMBL" id="GG663742">
    <property type="protein sequence ID" value="EEH55405.1"/>
    <property type="molecule type" value="Genomic_DNA"/>
</dbReference>
<feature type="domain" description="RRP12 N-terminal HEAT" evidence="5">
    <location>
        <begin position="10"/>
        <end position="289"/>
    </location>
</feature>
<feature type="domain" description="RRP12 HEAT" evidence="4">
    <location>
        <begin position="394"/>
        <end position="534"/>
    </location>
</feature>
<feature type="domain" description="RRP12 HEAT" evidence="4">
    <location>
        <begin position="579"/>
        <end position="698"/>
    </location>
</feature>
<dbReference type="InterPro" id="IPR012978">
    <property type="entry name" value="HEAT_RRP12"/>
</dbReference>
<proteinExistence type="predicted"/>
<keyword evidence="2" id="KW-0539">Nucleus</keyword>
<evidence type="ECO:0000259" key="4">
    <source>
        <dbReference type="Pfam" id="PF08161"/>
    </source>
</evidence>
<protein>
    <submittedName>
        <fullName evidence="6">Predicted protein</fullName>
    </submittedName>
</protein>
<reference evidence="6 7" key="1">
    <citation type="journal article" date="2009" name="Science">
        <title>Green evolution and dynamic adaptations revealed by genomes of the marine picoeukaryotes Micromonas.</title>
        <authorList>
            <person name="Worden A.Z."/>
            <person name="Lee J.H."/>
            <person name="Mock T."/>
            <person name="Rouze P."/>
            <person name="Simmons M.P."/>
            <person name="Aerts A.L."/>
            <person name="Allen A.E."/>
            <person name="Cuvelier M.L."/>
            <person name="Derelle E."/>
            <person name="Everett M.V."/>
            <person name="Foulon E."/>
            <person name="Grimwood J."/>
            <person name="Gundlach H."/>
            <person name="Henrissat B."/>
            <person name="Napoli C."/>
            <person name="McDonald S.M."/>
            <person name="Parker M.S."/>
            <person name="Rombauts S."/>
            <person name="Salamov A."/>
            <person name="Von Dassow P."/>
            <person name="Badger J.H."/>
            <person name="Coutinho P.M."/>
            <person name="Demir E."/>
            <person name="Dubchak I."/>
            <person name="Gentemann C."/>
            <person name="Eikrem W."/>
            <person name="Gready J.E."/>
            <person name="John U."/>
            <person name="Lanier W."/>
            <person name="Lindquist E.A."/>
            <person name="Lucas S."/>
            <person name="Mayer K.F."/>
            <person name="Moreau H."/>
            <person name="Not F."/>
            <person name="Otillar R."/>
            <person name="Panaud O."/>
            <person name="Pangilinan J."/>
            <person name="Paulsen I."/>
            <person name="Piegu B."/>
            <person name="Poliakov A."/>
            <person name="Robbens S."/>
            <person name="Schmutz J."/>
            <person name="Toulza E."/>
            <person name="Wyss T."/>
            <person name="Zelensky A."/>
            <person name="Zhou K."/>
            <person name="Armbrust E.V."/>
            <person name="Bhattacharya D."/>
            <person name="Goodenough U.W."/>
            <person name="Van de Peer Y."/>
            <person name="Grigoriev I.V."/>
        </authorList>
    </citation>
    <scope>NUCLEOTIDE SEQUENCE [LARGE SCALE GENOMIC DNA]</scope>
    <source>
        <strain evidence="6 7">CCMP1545</strain>
    </source>
</reference>
<feature type="compositionally biased region" description="Low complexity" evidence="3">
    <location>
        <begin position="695"/>
        <end position="704"/>
    </location>
</feature>
<evidence type="ECO:0000313" key="7">
    <source>
        <dbReference type="Proteomes" id="UP000001876"/>
    </source>
</evidence>
<dbReference type="InterPro" id="IPR057860">
    <property type="entry name" value="HEAT_RRP12_N"/>
</dbReference>
<dbReference type="InterPro" id="IPR052087">
    <property type="entry name" value="RRP12"/>
</dbReference>
<feature type="region of interest" description="Disordered" evidence="3">
    <location>
        <begin position="695"/>
        <end position="729"/>
    </location>
</feature>
<evidence type="ECO:0000259" key="5">
    <source>
        <dbReference type="Pfam" id="PF25772"/>
    </source>
</evidence>
<dbReference type="Pfam" id="PF25772">
    <property type="entry name" value="HEAT_RRP12_N"/>
    <property type="match status" value="1"/>
</dbReference>
<feature type="compositionally biased region" description="Acidic residues" evidence="3">
    <location>
        <begin position="705"/>
        <end position="724"/>
    </location>
</feature>
<organism evidence="7">
    <name type="scientific">Micromonas pusilla (strain CCMP1545)</name>
    <name type="common">Picoplanktonic green alga</name>
    <dbReference type="NCBI Taxonomy" id="564608"/>
    <lineage>
        <taxon>Eukaryota</taxon>
        <taxon>Viridiplantae</taxon>
        <taxon>Chlorophyta</taxon>
        <taxon>Mamiellophyceae</taxon>
        <taxon>Mamiellales</taxon>
        <taxon>Mamiellaceae</taxon>
        <taxon>Micromonas</taxon>
    </lineage>
</organism>
<dbReference type="RefSeq" id="XP_003060636.1">
    <property type="nucleotide sequence ID" value="XM_003060590.1"/>
</dbReference>
<dbReference type="InterPro" id="IPR016024">
    <property type="entry name" value="ARM-type_fold"/>
</dbReference>
<evidence type="ECO:0000256" key="1">
    <source>
        <dbReference type="ARBA" id="ARBA00004123"/>
    </source>
</evidence>
<dbReference type="Proteomes" id="UP000001876">
    <property type="component" value="Unassembled WGS sequence"/>
</dbReference>
<sequence length="881" mass="90726">MATLVGFAMDDPIASLHAKHARSAQPESKQVCVVAEAIAEILRQENIAPSPTAVFAAVMSSLERAETSASPEVSTAMLVVLATALEHAPAGPVLTKLPDCVKVLLASGRAFQEHPPALRGVVQCIGLLVAALRDAPPPANDGADGDWSHLQKAFSAVCNLCVDSRPKVRKQAAASAEAALRALRGTPYASHASACFAKVAVATARAPAKAARDLAEMHGSAGAKAAERRAQAAATECLHLLGALKRTLRELEEPAAGETASAVAALLSLGEPLLTQHACDALMSLFAQTGAGAAAAAAALAASARTFGKGSNDAAAAPSASEACRLAAKTAAAAIAPLASAAHAEAARRPMLAVSLVRAHAAAVRRLHELDPAGAGGGALPAAAHELVKMLNSVHEGVAMEAGACLSSLVTRCVDANMVREGIKAMATARAAGRAAPTRPPPVVGVANALRASLGFRYRAAWPIALPVVAAAFDRLGPAAGPILGGCLEALGEMGAHGEGLQCRGQLTLCLSAAVKALGPEQVLSVLPLRLEEGVDAEIAAIRNGRSNGFDRDGDDAMETDAPGAELDENGGNVAGAAGARLWLVPLLRQALRGCRVGYFTEEMLPIARRLGKRAVEAKAAGRAFEAQRCAAGESALWSLLPAFCRWPEDAAESFPGLAPALGNALSSRADLRGPLTEALRRLIQQARAAINADAKAKANADAGADSDGEEEEEDDDDEDEEDEDRAREAAAAAAILEDRPDWFSTEIAEAQAAAVAKYARNFLPILFNLFVAAPPERRGELSATVGCFAQVTDATSLGGFFRTVLKKLVKVTSDAENAPDALTEGGATKSARRCTFMDLSLAMVPGLDAPARDLVFKAARPATGEKDAAVQKRAYKLLAA</sequence>
<dbReference type="Pfam" id="PF08161">
    <property type="entry name" value="RRP12_HEAT"/>
    <property type="match status" value="2"/>
</dbReference>
<comment type="subcellular location">
    <subcellularLocation>
        <location evidence="1">Nucleus</location>
    </subcellularLocation>
</comment>
<dbReference type="PANTHER" id="PTHR48287">
    <property type="entry name" value="ARM REPEAT SUPERFAMILY PROTEIN"/>
    <property type="match status" value="1"/>
</dbReference>
<gene>
    <name evidence="6" type="ORF">MICPUCDRAFT_40902</name>
</gene>
<dbReference type="GO" id="GO:0005634">
    <property type="term" value="C:nucleus"/>
    <property type="evidence" value="ECO:0007669"/>
    <property type="project" value="UniProtKB-SubCell"/>
</dbReference>
<dbReference type="AlphaFoldDB" id="C1MX60"/>